<evidence type="ECO:0000256" key="5">
    <source>
        <dbReference type="ARBA" id="ARBA00023136"/>
    </source>
</evidence>
<keyword evidence="2" id="KW-0997">Cell inner membrane</keyword>
<dbReference type="AlphaFoldDB" id="A0A379FW67"/>
<keyword evidence="3 7" id="KW-0328">Glycosyltransferase</keyword>
<evidence type="ECO:0000313" key="7">
    <source>
        <dbReference type="EMBL" id="SUC32990.1"/>
    </source>
</evidence>
<evidence type="ECO:0000313" key="8">
    <source>
        <dbReference type="Proteomes" id="UP000254208"/>
    </source>
</evidence>
<proteinExistence type="predicted"/>
<gene>
    <name evidence="7" type="ORF">NCTC11801_03997</name>
</gene>
<dbReference type="Proteomes" id="UP000254208">
    <property type="component" value="Unassembled WGS sequence"/>
</dbReference>
<dbReference type="GO" id="GO:0009246">
    <property type="term" value="P:enterobacterial common antigen biosynthetic process"/>
    <property type="evidence" value="ECO:0007669"/>
    <property type="project" value="InterPro"/>
</dbReference>
<keyword evidence="5 6" id="KW-0472">Membrane</keyword>
<accession>A0A379FW67</accession>
<dbReference type="EMBL" id="UGTZ01000001">
    <property type="protein sequence ID" value="SUC32990.1"/>
    <property type="molecule type" value="Genomic_DNA"/>
</dbReference>
<feature type="transmembrane region" description="Helical" evidence="6">
    <location>
        <begin position="68"/>
        <end position="91"/>
    </location>
</feature>
<dbReference type="GO" id="GO:0008417">
    <property type="term" value="F:fucosyltransferase activity"/>
    <property type="evidence" value="ECO:0007669"/>
    <property type="project" value="InterPro"/>
</dbReference>
<evidence type="ECO:0000256" key="4">
    <source>
        <dbReference type="ARBA" id="ARBA00022679"/>
    </source>
</evidence>
<dbReference type="InterPro" id="IPR009993">
    <property type="entry name" value="WecF"/>
</dbReference>
<keyword evidence="6" id="KW-1133">Transmembrane helix</keyword>
<keyword evidence="1" id="KW-1003">Cell membrane</keyword>
<organism evidence="7 8">
    <name type="scientific">Providencia rettgeri</name>
    <dbReference type="NCBI Taxonomy" id="587"/>
    <lineage>
        <taxon>Bacteria</taxon>
        <taxon>Pseudomonadati</taxon>
        <taxon>Pseudomonadota</taxon>
        <taxon>Gammaproteobacteria</taxon>
        <taxon>Enterobacterales</taxon>
        <taxon>Morganellaceae</taxon>
        <taxon>Providencia</taxon>
    </lineage>
</organism>
<reference evidence="7 8" key="1">
    <citation type="submission" date="2018-06" db="EMBL/GenBank/DDBJ databases">
        <authorList>
            <consortium name="Pathogen Informatics"/>
            <person name="Doyle S."/>
        </authorList>
    </citation>
    <scope>NUCLEOTIDE SEQUENCE [LARGE SCALE GENOMIC DNA]</scope>
    <source>
        <strain evidence="7 8">NCTC11801</strain>
    </source>
</reference>
<evidence type="ECO:0000256" key="3">
    <source>
        <dbReference type="ARBA" id="ARBA00022676"/>
    </source>
</evidence>
<evidence type="ECO:0000256" key="6">
    <source>
        <dbReference type="SAM" id="Phobius"/>
    </source>
</evidence>
<sequence>MSEMPEKYNSKFYDFFESYNSKKYNSYYLPLVVKKNINKKNNIDLSCKNTKRRIISLLKHLCFKKYEIIIFHGFFYNWKYLLLIYFSFLIINGKKKIIWQIWGGDLYFYKNKTNSLNDRFTEYLRKKVIPKFHGISALTDGETELVSRIYNFKRERFNAFYPLPAEFHKYIDIDISNEYFRISNSKYFIVGNSGDPTNNHIEIIDKLYKLNYNEFLYFPLAYGNIKYINEVILYAQKKFPKKCYFQTHMVHPEQYNFILLNSQGGIFNHNRQQGLGNILTLLYYEKMVFMRDDVLSFKDLTSRGIKLFNIDNLKEINNSIRGTNNKKLILENFSEIKAFELWDSMLQGILHEKNK</sequence>
<evidence type="ECO:0000256" key="2">
    <source>
        <dbReference type="ARBA" id="ARBA00022519"/>
    </source>
</evidence>
<protein>
    <submittedName>
        <fullName evidence="7">4-alpha-L-fucosyltransferase</fullName>
    </submittedName>
</protein>
<keyword evidence="4 7" id="KW-0808">Transferase</keyword>
<evidence type="ECO:0000256" key="1">
    <source>
        <dbReference type="ARBA" id="ARBA00022475"/>
    </source>
</evidence>
<dbReference type="Pfam" id="PF07429">
    <property type="entry name" value="Glyco_transf_56"/>
    <property type="match status" value="1"/>
</dbReference>
<keyword evidence="6" id="KW-0812">Transmembrane</keyword>
<name>A0A379FW67_PRORE</name>